<dbReference type="RefSeq" id="WP_137097002.1">
    <property type="nucleotide sequence ID" value="NZ_SWMS01000030.1"/>
</dbReference>
<evidence type="ECO:0000256" key="1">
    <source>
        <dbReference type="SAM" id="MobiDB-lite"/>
    </source>
</evidence>
<name>A0ABY2RVY1_9PSEU</name>
<evidence type="ECO:0000313" key="3">
    <source>
        <dbReference type="Proteomes" id="UP000309992"/>
    </source>
</evidence>
<reference evidence="2 3" key="1">
    <citation type="journal article" date="2015" name="Antonie Van Leeuwenhoek">
        <title>Prauserella endophytica sp. nov., an endophytic actinobacterium isolated from Tamarix taklamakanensis.</title>
        <authorList>
            <person name="Liu J.M."/>
            <person name="Habden X."/>
            <person name="Guo L."/>
            <person name="Tuo L."/>
            <person name="Jiang Z.K."/>
            <person name="Liu S.W."/>
            <person name="Liu X.F."/>
            <person name="Chen L."/>
            <person name="Li R.F."/>
            <person name="Zhang Y.Q."/>
            <person name="Sun C.H."/>
        </authorList>
    </citation>
    <scope>NUCLEOTIDE SEQUENCE [LARGE SCALE GENOMIC DNA]</scope>
    <source>
        <strain evidence="2 3">CGMCC 4.7182</strain>
    </source>
</reference>
<feature type="region of interest" description="Disordered" evidence="1">
    <location>
        <begin position="234"/>
        <end position="263"/>
    </location>
</feature>
<comment type="caution">
    <text evidence="2">The sequence shown here is derived from an EMBL/GenBank/DDBJ whole genome shotgun (WGS) entry which is preliminary data.</text>
</comment>
<organism evidence="2 3">
    <name type="scientific">Prauserella endophytica</name>
    <dbReference type="NCBI Taxonomy" id="1592324"/>
    <lineage>
        <taxon>Bacteria</taxon>
        <taxon>Bacillati</taxon>
        <taxon>Actinomycetota</taxon>
        <taxon>Actinomycetes</taxon>
        <taxon>Pseudonocardiales</taxon>
        <taxon>Pseudonocardiaceae</taxon>
        <taxon>Prauserella</taxon>
        <taxon>Prauserella coralliicola group</taxon>
    </lineage>
</organism>
<feature type="compositionally biased region" description="Basic and acidic residues" evidence="1">
    <location>
        <begin position="144"/>
        <end position="155"/>
    </location>
</feature>
<keyword evidence="3" id="KW-1185">Reference proteome</keyword>
<dbReference type="EMBL" id="SWMS01000030">
    <property type="protein sequence ID" value="TKG61526.1"/>
    <property type="molecule type" value="Genomic_DNA"/>
</dbReference>
<evidence type="ECO:0000313" key="2">
    <source>
        <dbReference type="EMBL" id="TKG61526.1"/>
    </source>
</evidence>
<feature type="compositionally biased region" description="Basic and acidic residues" evidence="1">
    <location>
        <begin position="254"/>
        <end position="263"/>
    </location>
</feature>
<accession>A0ABY2RVY1</accession>
<feature type="region of interest" description="Disordered" evidence="1">
    <location>
        <begin position="144"/>
        <end position="165"/>
    </location>
</feature>
<proteinExistence type="predicted"/>
<gene>
    <name evidence="2" type="ORF">FCN18_33340</name>
</gene>
<dbReference type="Proteomes" id="UP000309992">
    <property type="component" value="Unassembled WGS sequence"/>
</dbReference>
<sequence>MVPPFTDASRARMVMAAEAHELSDFARSFVPIDQYELGDNGRALSDGMWIGDAARLVGAAQRVFEAVVVFERLGGTSWERIGDILGMSKQAAHEKFSQAETRFRDELRAPQNPDYTGEIGQVRYRLHPAARDPEEHARELDEWVARRRDPDEPEHAPNPVSGGLARMDADAELASLSDRRHQLWQAHDGLPPVGERLALAEREVQLWEQFAAERPRSRTTQQWLSHARLVRDELRAQADQQPAAPTGPPALRLVKSDDEPGSA</sequence>
<protein>
    <submittedName>
        <fullName evidence="2">Uncharacterized protein</fullName>
    </submittedName>
</protein>